<keyword evidence="4" id="KW-0808">Transferase</keyword>
<organism evidence="12 13">
    <name type="scientific">Alkalibacillus flavidus</name>
    <dbReference type="NCBI Taxonomy" id="546021"/>
    <lineage>
        <taxon>Bacteria</taxon>
        <taxon>Bacillati</taxon>
        <taxon>Bacillota</taxon>
        <taxon>Bacilli</taxon>
        <taxon>Bacillales</taxon>
        <taxon>Bacillaceae</taxon>
        <taxon>Alkalibacillus</taxon>
    </lineage>
</organism>
<dbReference type="RefSeq" id="WP_354221089.1">
    <property type="nucleotide sequence ID" value="NZ_JBEPMX010000012.1"/>
</dbReference>
<keyword evidence="3" id="KW-0444">Lipid biosynthesis</keyword>
<dbReference type="Gene3D" id="3.40.50.10330">
    <property type="entry name" value="Probable inorganic polyphosphate/atp-NAD kinase, domain 1"/>
    <property type="match status" value="1"/>
</dbReference>
<dbReference type="Pfam" id="PF00781">
    <property type="entry name" value="DAGK_cat"/>
    <property type="match status" value="1"/>
</dbReference>
<dbReference type="InterPro" id="IPR005218">
    <property type="entry name" value="Diacylglycerol/lipid_kinase"/>
</dbReference>
<evidence type="ECO:0000256" key="10">
    <source>
        <dbReference type="ARBA" id="ARBA00023264"/>
    </source>
</evidence>
<keyword evidence="8" id="KW-0443">Lipid metabolism</keyword>
<protein>
    <submittedName>
        <fullName evidence="12">YegS/Rv2252/BmrU family lipid kinase</fullName>
    </submittedName>
</protein>
<dbReference type="Pfam" id="PF19279">
    <property type="entry name" value="YegS_C"/>
    <property type="match status" value="1"/>
</dbReference>
<evidence type="ECO:0000313" key="13">
    <source>
        <dbReference type="Proteomes" id="UP001549167"/>
    </source>
</evidence>
<feature type="domain" description="DAGKc" evidence="11">
    <location>
        <begin position="1"/>
        <end position="131"/>
    </location>
</feature>
<comment type="cofactor">
    <cofactor evidence="1">
        <name>Mg(2+)</name>
        <dbReference type="ChEBI" id="CHEBI:18420"/>
    </cofactor>
</comment>
<dbReference type="SUPFAM" id="SSF111331">
    <property type="entry name" value="NAD kinase/diacylglycerol kinase-like"/>
    <property type="match status" value="1"/>
</dbReference>
<keyword evidence="7" id="KW-0067">ATP-binding</keyword>
<dbReference type="PANTHER" id="PTHR12358">
    <property type="entry name" value="SPHINGOSINE KINASE"/>
    <property type="match status" value="1"/>
</dbReference>
<sequence>MTYRHALFLFNGNKDGAEREAMLRQIMPALSAHVKEISLIQTLAEDELKEQCRQVHHYDLLILYGGDGTLHTAVNELAETDNVPPILLLPGGTCNDFSRTLGLPQNLKKFGALLDNHTIQDFDIVKINDHYYTNFAGMGLITDASEGIDEELKESFGTLSYFISAIQSFQEGDTKRFYVTSEDGDYEIDAAMLLVMNGYFIGTHHFPIDDISVNDSLLDVIVVEESNMNTIKEWLSLKNVFSRSKQIEQIRHFQTRAINVQSDQSLEVDTDGETYITTPARISVGETKLRFIVQKD</sequence>
<name>A0ABV2KY84_9BACI</name>
<evidence type="ECO:0000256" key="4">
    <source>
        <dbReference type="ARBA" id="ARBA00022679"/>
    </source>
</evidence>
<evidence type="ECO:0000313" key="12">
    <source>
        <dbReference type="EMBL" id="MET3684077.1"/>
    </source>
</evidence>
<dbReference type="EMBL" id="JBEPMX010000012">
    <property type="protein sequence ID" value="MET3684077.1"/>
    <property type="molecule type" value="Genomic_DNA"/>
</dbReference>
<dbReference type="PANTHER" id="PTHR12358:SF107">
    <property type="entry name" value="LIPID KINASE BMRU-RELATED"/>
    <property type="match status" value="1"/>
</dbReference>
<keyword evidence="13" id="KW-1185">Reference proteome</keyword>
<dbReference type="InterPro" id="IPR016064">
    <property type="entry name" value="NAD/diacylglycerol_kinase_sf"/>
</dbReference>
<proteinExistence type="inferred from homology"/>
<evidence type="ECO:0000256" key="3">
    <source>
        <dbReference type="ARBA" id="ARBA00022516"/>
    </source>
</evidence>
<keyword evidence="10" id="KW-1208">Phospholipid metabolism</keyword>
<evidence type="ECO:0000256" key="6">
    <source>
        <dbReference type="ARBA" id="ARBA00022777"/>
    </source>
</evidence>
<dbReference type="InterPro" id="IPR001206">
    <property type="entry name" value="Diacylglycerol_kinase_cat_dom"/>
</dbReference>
<evidence type="ECO:0000256" key="1">
    <source>
        <dbReference type="ARBA" id="ARBA00001946"/>
    </source>
</evidence>
<dbReference type="InterPro" id="IPR017438">
    <property type="entry name" value="ATP-NAD_kinase_N"/>
</dbReference>
<reference evidence="12 13" key="1">
    <citation type="submission" date="2024-06" db="EMBL/GenBank/DDBJ databases">
        <title>Genomic Encyclopedia of Type Strains, Phase IV (KMG-IV): sequencing the most valuable type-strain genomes for metagenomic binning, comparative biology and taxonomic classification.</title>
        <authorList>
            <person name="Goeker M."/>
        </authorList>
    </citation>
    <scope>NUCLEOTIDE SEQUENCE [LARGE SCALE GENOMIC DNA]</scope>
    <source>
        <strain evidence="12 13">DSM 23520</strain>
    </source>
</reference>
<keyword evidence="9" id="KW-0594">Phospholipid biosynthesis</keyword>
<dbReference type="PROSITE" id="PS50146">
    <property type="entry name" value="DAGK"/>
    <property type="match status" value="1"/>
</dbReference>
<evidence type="ECO:0000256" key="9">
    <source>
        <dbReference type="ARBA" id="ARBA00023209"/>
    </source>
</evidence>
<dbReference type="NCBIfam" id="TIGR00147">
    <property type="entry name" value="YegS/Rv2252/BmrU family lipid kinase"/>
    <property type="match status" value="1"/>
</dbReference>
<dbReference type="InterPro" id="IPR050187">
    <property type="entry name" value="Lipid_Phosphate_FormReg"/>
</dbReference>
<evidence type="ECO:0000259" key="11">
    <source>
        <dbReference type="PROSITE" id="PS50146"/>
    </source>
</evidence>
<dbReference type="Gene3D" id="2.60.200.40">
    <property type="match status" value="1"/>
</dbReference>
<comment type="caution">
    <text evidence="12">The sequence shown here is derived from an EMBL/GenBank/DDBJ whole genome shotgun (WGS) entry which is preliminary data.</text>
</comment>
<evidence type="ECO:0000256" key="8">
    <source>
        <dbReference type="ARBA" id="ARBA00023098"/>
    </source>
</evidence>
<accession>A0ABV2KY84</accession>
<evidence type="ECO:0000256" key="5">
    <source>
        <dbReference type="ARBA" id="ARBA00022741"/>
    </source>
</evidence>
<evidence type="ECO:0000256" key="7">
    <source>
        <dbReference type="ARBA" id="ARBA00022840"/>
    </source>
</evidence>
<evidence type="ECO:0000256" key="2">
    <source>
        <dbReference type="ARBA" id="ARBA00005983"/>
    </source>
</evidence>
<dbReference type="Proteomes" id="UP001549167">
    <property type="component" value="Unassembled WGS sequence"/>
</dbReference>
<keyword evidence="6 12" id="KW-0418">Kinase</keyword>
<dbReference type="SMART" id="SM00046">
    <property type="entry name" value="DAGKc"/>
    <property type="match status" value="1"/>
</dbReference>
<keyword evidence="5" id="KW-0547">Nucleotide-binding</keyword>
<dbReference type="InterPro" id="IPR045540">
    <property type="entry name" value="YegS/DAGK_C"/>
</dbReference>
<gene>
    <name evidence="12" type="ORF">ABID56_002203</name>
</gene>
<comment type="similarity">
    <text evidence="2">Belongs to the diacylglycerol/lipid kinase family.</text>
</comment>
<dbReference type="GO" id="GO:0016301">
    <property type="term" value="F:kinase activity"/>
    <property type="evidence" value="ECO:0007669"/>
    <property type="project" value="UniProtKB-KW"/>
</dbReference>